<dbReference type="PROSITE" id="PS50283">
    <property type="entry name" value="NA_SOLUT_SYMP_3"/>
    <property type="match status" value="1"/>
</dbReference>
<dbReference type="InterPro" id="IPR038377">
    <property type="entry name" value="Na/Glc_symporter_sf"/>
</dbReference>
<keyword evidence="6 7" id="KW-0472">Membrane</keyword>
<evidence type="ECO:0000256" key="7">
    <source>
        <dbReference type="SAM" id="Phobius"/>
    </source>
</evidence>
<protein>
    <recommendedName>
        <fullName evidence="10">Urea transporter</fullName>
    </recommendedName>
</protein>
<evidence type="ECO:0000256" key="5">
    <source>
        <dbReference type="ARBA" id="ARBA00022989"/>
    </source>
</evidence>
<keyword evidence="4 7" id="KW-0812">Transmembrane</keyword>
<evidence type="ECO:0000256" key="4">
    <source>
        <dbReference type="ARBA" id="ARBA00022692"/>
    </source>
</evidence>
<feature type="transmembrane region" description="Helical" evidence="7">
    <location>
        <begin position="393"/>
        <end position="414"/>
    </location>
</feature>
<evidence type="ECO:0000256" key="6">
    <source>
        <dbReference type="ARBA" id="ARBA00023136"/>
    </source>
</evidence>
<accession>A0A6T9EMU0</accession>
<dbReference type="PANTHER" id="PTHR46154">
    <property type="match status" value="1"/>
</dbReference>
<dbReference type="CDD" id="cd11476">
    <property type="entry name" value="SLC5sbd_DUR3"/>
    <property type="match status" value="1"/>
</dbReference>
<reference evidence="8" key="1">
    <citation type="submission" date="2021-01" db="EMBL/GenBank/DDBJ databases">
        <authorList>
            <person name="Corre E."/>
            <person name="Pelletier E."/>
            <person name="Niang G."/>
            <person name="Scheremetjew M."/>
            <person name="Finn R."/>
            <person name="Kale V."/>
            <person name="Holt S."/>
            <person name="Cochrane G."/>
            <person name="Meng A."/>
            <person name="Brown T."/>
            <person name="Cohen L."/>
        </authorList>
    </citation>
    <scope>NUCLEOTIDE SEQUENCE</scope>
    <source>
        <strain evidence="8">OF101</strain>
    </source>
</reference>
<comment type="subcellular location">
    <subcellularLocation>
        <location evidence="1">Membrane</location>
        <topology evidence="1">Multi-pass membrane protein</topology>
    </subcellularLocation>
</comment>
<feature type="transmembrane region" description="Helical" evidence="7">
    <location>
        <begin position="89"/>
        <end position="108"/>
    </location>
</feature>
<feature type="transmembrane region" description="Helical" evidence="7">
    <location>
        <begin position="49"/>
        <end position="69"/>
    </location>
</feature>
<organism evidence="8">
    <name type="scientific">Alexandrium catenella</name>
    <name type="common">Red tide dinoflagellate</name>
    <name type="synonym">Gonyaulax catenella</name>
    <dbReference type="NCBI Taxonomy" id="2925"/>
    <lineage>
        <taxon>Eukaryota</taxon>
        <taxon>Sar</taxon>
        <taxon>Alveolata</taxon>
        <taxon>Dinophyceae</taxon>
        <taxon>Gonyaulacales</taxon>
        <taxon>Pyrocystaceae</taxon>
        <taxon>Alexandrium</taxon>
    </lineage>
</organism>
<evidence type="ECO:0008006" key="10">
    <source>
        <dbReference type="Google" id="ProtNLM"/>
    </source>
</evidence>
<feature type="transmembrane region" description="Helical" evidence="7">
    <location>
        <begin position="234"/>
        <end position="254"/>
    </location>
</feature>
<feature type="transmembrane region" description="Helical" evidence="7">
    <location>
        <begin position="479"/>
        <end position="500"/>
    </location>
</feature>
<dbReference type="PANTHER" id="PTHR46154:SF4">
    <property type="entry name" value="UREA ACTIVE TRANSPORTER"/>
    <property type="match status" value="1"/>
</dbReference>
<evidence type="ECO:0000256" key="3">
    <source>
        <dbReference type="ARBA" id="ARBA00022448"/>
    </source>
</evidence>
<evidence type="ECO:0000256" key="1">
    <source>
        <dbReference type="ARBA" id="ARBA00004141"/>
    </source>
</evidence>
<gene>
    <name evidence="8" type="ORF">ACAT0790_LOCUS15782</name>
    <name evidence="9" type="ORF">ACAT0790_LOCUS15783</name>
</gene>
<evidence type="ECO:0000313" key="9">
    <source>
        <dbReference type="EMBL" id="CAD9117956.1"/>
    </source>
</evidence>
<feature type="transmembrane region" description="Helical" evidence="7">
    <location>
        <begin position="206"/>
        <end position="222"/>
    </location>
</feature>
<feature type="transmembrane region" description="Helical" evidence="7">
    <location>
        <begin position="426"/>
        <end position="450"/>
    </location>
</feature>
<dbReference type="GO" id="GO:0015204">
    <property type="term" value="F:urea transmembrane transporter activity"/>
    <property type="evidence" value="ECO:0007669"/>
    <property type="project" value="InterPro"/>
</dbReference>
<keyword evidence="5 7" id="KW-1133">Transmembrane helix</keyword>
<dbReference type="InterPro" id="IPR031155">
    <property type="entry name" value="DUR"/>
</dbReference>
<feature type="transmembrane region" description="Helical" evidence="7">
    <location>
        <begin position="649"/>
        <end position="670"/>
    </location>
</feature>
<dbReference type="EMBL" id="HBGE01026272">
    <property type="protein sequence ID" value="CAD9117954.1"/>
    <property type="molecule type" value="Transcribed_RNA"/>
</dbReference>
<evidence type="ECO:0000313" key="8">
    <source>
        <dbReference type="EMBL" id="CAD9117954.1"/>
    </source>
</evidence>
<feature type="transmembrane region" description="Helical" evidence="7">
    <location>
        <begin position="677"/>
        <end position="696"/>
    </location>
</feature>
<evidence type="ECO:0000256" key="2">
    <source>
        <dbReference type="ARBA" id="ARBA00006434"/>
    </source>
</evidence>
<feature type="transmembrane region" description="Helical" evidence="7">
    <location>
        <begin position="624"/>
        <end position="643"/>
    </location>
</feature>
<feature type="transmembrane region" description="Helical" evidence="7">
    <location>
        <begin position="777"/>
        <end position="797"/>
    </location>
</feature>
<dbReference type="EMBL" id="HBGE01026273">
    <property type="protein sequence ID" value="CAD9117956.1"/>
    <property type="molecule type" value="Transcribed_RNA"/>
</dbReference>
<comment type="similarity">
    <text evidence="2">Belongs to the sodium:solute symporter (SSF) (TC 2.A.21) family.</text>
</comment>
<dbReference type="Gene3D" id="1.20.1730.10">
    <property type="entry name" value="Sodium/glucose cotransporter"/>
    <property type="match status" value="1"/>
</dbReference>
<dbReference type="GO" id="GO:0005886">
    <property type="term" value="C:plasma membrane"/>
    <property type="evidence" value="ECO:0007669"/>
    <property type="project" value="TreeGrafter"/>
</dbReference>
<feature type="transmembrane region" description="Helical" evidence="7">
    <location>
        <begin position="809"/>
        <end position="833"/>
    </location>
</feature>
<feature type="transmembrane region" description="Helical" evidence="7">
    <location>
        <begin position="169"/>
        <end position="194"/>
    </location>
</feature>
<feature type="transmembrane region" description="Helical" evidence="7">
    <location>
        <begin position="128"/>
        <end position="148"/>
    </location>
</feature>
<dbReference type="AlphaFoldDB" id="A0A6T9EMU0"/>
<dbReference type="InterPro" id="IPR001734">
    <property type="entry name" value="Na/solute_symporter"/>
</dbReference>
<proteinExistence type="inferred from homology"/>
<name>A0A6T9EMU0_ALECA</name>
<feature type="transmembrane region" description="Helical" evidence="7">
    <location>
        <begin position="716"/>
        <end position="738"/>
    </location>
</feature>
<sequence length="876" mass="92712">MDCAPLIPPCLPQSIVCVAAPSAMSTPITSCIVYNRGEAPEVESVLGEAWGWIVVIGFGLFFTVFSMGLTKMEQNALGTSMSSEMFNTAGRSIGAGLTAAVIVSQWTWAATLLMSSNMGWRVGVSGPFWYASGATVQILLFAVLAIQVKRRASHMHTFMEVVKARFGTVTHIIMICFALMANMIVTAMLLLGGAATIADLTGMSKIWAAFLIPLLSCWIYTMHGGLKATFFASYVHTTVIFMMLIVFTFTVYAGSGDDSGLYGSPGKVYQGLGDASVYAFTRATQPEANMANAAHFSSIGSYILNDGTCYSASANGNVEDTGKSCSFTKRGLDDFCCSAAAQDLLTGTSYCRATSTDCIDVSSTEHYESSGCDFAAGETCITSFATMGSPSGLLFGITNIVGNFGTVFVDQSYWQSAVAAKPKSAVLGFLIGGMVWFAVPFCMATTNGLVARALTTHPTLGPLYVTAAASGSGLTPARALSHILGSGGAFILLLQLFMAITSTGSAEIIAVSSILTYDIYYEYINPELKSRREGLRTIFFKAVEGIEAGGKVSIGAINGLMDKLVAKNFFEKPVPAAEVAALAAAIGSFTVDEHIATDDLYASLNRAVSSNSVEGVILLRVSKFFTAIFAIFMGFLAVFLQTLGFSLGWVYMSMGVIIGSAVGPASLTILMETANSIFIGAGAIGGLILGLMGWCIKAQVDNGEISYETLGQDWPWVVGNLCAILGGLLISLVGSLLMPDKTFKWDMLNKRLPLVDDIEPPKDSDETDEKLLKQVKIAVGGSIGLTAVLLVLWPLPMHFGGGVFSEGGFSVWVVLEIIWAVVGGIVIISLPVYETVKGFMEAKKAKAAFQEKAASSELPDGSTLTIQMEAKTGAKD</sequence>
<keyword evidence="3" id="KW-0813">Transport</keyword>